<evidence type="ECO:0000313" key="19">
    <source>
        <dbReference type="Proteomes" id="UP000215335"/>
    </source>
</evidence>
<evidence type="ECO:0000256" key="13">
    <source>
        <dbReference type="ARBA" id="ARBA00047899"/>
    </source>
</evidence>
<dbReference type="FunFam" id="3.30.200.20:FF:000042">
    <property type="entry name" value="Aurora kinase A"/>
    <property type="match status" value="1"/>
</dbReference>
<dbReference type="GO" id="GO:0000045">
    <property type="term" value="P:autophagosome assembly"/>
    <property type="evidence" value="ECO:0007669"/>
    <property type="project" value="TreeGrafter"/>
</dbReference>
<dbReference type="PROSITE" id="PS00108">
    <property type="entry name" value="PROTEIN_KINASE_ST"/>
    <property type="match status" value="1"/>
</dbReference>
<comment type="caution">
    <text evidence="18">The sequence shown here is derived from an EMBL/GenBank/DDBJ whole genome shotgun (WGS) entry which is preliminary data.</text>
</comment>
<dbReference type="GO" id="GO:0034045">
    <property type="term" value="C:phagophore assembly site membrane"/>
    <property type="evidence" value="ECO:0007669"/>
    <property type="project" value="TreeGrafter"/>
</dbReference>
<reference evidence="18 19" key="1">
    <citation type="journal article" date="2017" name="Curr. Biol.">
        <title>The Evolution of Venom by Co-option of Single-Copy Genes.</title>
        <authorList>
            <person name="Martinson E.O."/>
            <person name="Mrinalini"/>
            <person name="Kelkar Y.D."/>
            <person name="Chang C.H."/>
            <person name="Werren J.H."/>
        </authorList>
    </citation>
    <scope>NUCLEOTIDE SEQUENCE [LARGE SCALE GENOMIC DNA]</scope>
    <source>
        <strain evidence="18 19">Alberta</strain>
        <tissue evidence="18">Whole body</tissue>
    </source>
</reference>
<keyword evidence="6" id="KW-0808">Transferase</keyword>
<proteinExistence type="predicted"/>
<dbReference type="GO" id="GO:0000422">
    <property type="term" value="P:autophagy of mitochondrion"/>
    <property type="evidence" value="ECO:0007669"/>
    <property type="project" value="TreeGrafter"/>
</dbReference>
<dbReference type="EMBL" id="NNAY01001253">
    <property type="protein sequence ID" value="OXU24608.1"/>
    <property type="molecule type" value="Genomic_DNA"/>
</dbReference>
<dbReference type="Gene3D" id="1.20.58.80">
    <property type="entry name" value="Phosphotransferase system, lactose/cellobiose-type IIA subunit"/>
    <property type="match status" value="2"/>
</dbReference>
<dbReference type="Pfam" id="PF00069">
    <property type="entry name" value="Pkinase"/>
    <property type="match status" value="1"/>
</dbReference>
<evidence type="ECO:0000256" key="4">
    <source>
        <dbReference type="ARBA" id="ARBA00022490"/>
    </source>
</evidence>
<keyword evidence="5" id="KW-0723">Serine/threonine-protein kinase</keyword>
<evidence type="ECO:0000256" key="7">
    <source>
        <dbReference type="ARBA" id="ARBA00022737"/>
    </source>
</evidence>
<dbReference type="AlphaFoldDB" id="A0A232F2B0"/>
<dbReference type="InterPro" id="IPR036181">
    <property type="entry name" value="MIT_dom_sf"/>
</dbReference>
<feature type="compositionally biased region" description="Low complexity" evidence="16">
    <location>
        <begin position="823"/>
        <end position="838"/>
    </location>
</feature>
<dbReference type="CDD" id="cd14121">
    <property type="entry name" value="STKc_ULK3"/>
    <property type="match status" value="1"/>
</dbReference>
<dbReference type="InterPro" id="IPR011009">
    <property type="entry name" value="Kinase-like_dom_sf"/>
</dbReference>
<evidence type="ECO:0000256" key="3">
    <source>
        <dbReference type="ARBA" id="ARBA00021644"/>
    </source>
</evidence>
<dbReference type="InterPro" id="IPR008271">
    <property type="entry name" value="Ser/Thr_kinase_AS"/>
</dbReference>
<dbReference type="FunFam" id="1.10.510.10:FF:000571">
    <property type="entry name" value="Maternal embryonic leucine zipper kinase"/>
    <property type="match status" value="1"/>
</dbReference>
<evidence type="ECO:0000256" key="1">
    <source>
        <dbReference type="ARBA" id="ARBA00004496"/>
    </source>
</evidence>
<dbReference type="SUPFAM" id="SSF56112">
    <property type="entry name" value="Protein kinase-like (PK-like)"/>
    <property type="match status" value="1"/>
</dbReference>
<evidence type="ECO:0000256" key="2">
    <source>
        <dbReference type="ARBA" id="ARBA00012513"/>
    </source>
</evidence>
<keyword evidence="9" id="KW-0418">Kinase</keyword>
<dbReference type="GO" id="GO:0004674">
    <property type="term" value="F:protein serine/threonine kinase activity"/>
    <property type="evidence" value="ECO:0007669"/>
    <property type="project" value="UniProtKB-KW"/>
</dbReference>
<dbReference type="InterPro" id="IPR045269">
    <property type="entry name" value="Atg1-like"/>
</dbReference>
<feature type="binding site" evidence="15">
    <location>
        <position position="39"/>
    </location>
    <ligand>
        <name>ATP</name>
        <dbReference type="ChEBI" id="CHEBI:30616"/>
    </ligand>
</feature>
<evidence type="ECO:0000256" key="11">
    <source>
        <dbReference type="ARBA" id="ARBA00023006"/>
    </source>
</evidence>
<evidence type="ECO:0000256" key="14">
    <source>
        <dbReference type="ARBA" id="ARBA00048679"/>
    </source>
</evidence>
<evidence type="ECO:0000256" key="6">
    <source>
        <dbReference type="ARBA" id="ARBA00022679"/>
    </source>
</evidence>
<dbReference type="GO" id="GO:0005829">
    <property type="term" value="C:cytosol"/>
    <property type="evidence" value="ECO:0007669"/>
    <property type="project" value="TreeGrafter"/>
</dbReference>
<feature type="region of interest" description="Disordered" evidence="16">
    <location>
        <begin position="818"/>
        <end position="843"/>
    </location>
</feature>
<dbReference type="InterPro" id="IPR017441">
    <property type="entry name" value="Protein_kinase_ATP_BS"/>
</dbReference>
<dbReference type="PROSITE" id="PS00107">
    <property type="entry name" value="PROTEIN_KINASE_ATP"/>
    <property type="match status" value="1"/>
</dbReference>
<name>A0A232F2B0_9HYME</name>
<dbReference type="Gene3D" id="3.30.200.20">
    <property type="entry name" value="Phosphorylase Kinase, domain 1"/>
    <property type="match status" value="1"/>
</dbReference>
<comment type="catalytic activity">
    <reaction evidence="13">
        <text>L-threonyl-[protein] + ATP = O-phospho-L-threonyl-[protein] + ADP + H(+)</text>
        <dbReference type="Rhea" id="RHEA:46608"/>
        <dbReference type="Rhea" id="RHEA-COMP:11060"/>
        <dbReference type="Rhea" id="RHEA-COMP:11605"/>
        <dbReference type="ChEBI" id="CHEBI:15378"/>
        <dbReference type="ChEBI" id="CHEBI:30013"/>
        <dbReference type="ChEBI" id="CHEBI:30616"/>
        <dbReference type="ChEBI" id="CHEBI:61977"/>
        <dbReference type="ChEBI" id="CHEBI:456216"/>
        <dbReference type="EC" id="2.7.11.1"/>
    </reaction>
</comment>
<comment type="catalytic activity">
    <reaction evidence="14">
        <text>L-seryl-[protein] + ATP = O-phospho-L-seryl-[protein] + ADP + H(+)</text>
        <dbReference type="Rhea" id="RHEA:17989"/>
        <dbReference type="Rhea" id="RHEA-COMP:9863"/>
        <dbReference type="Rhea" id="RHEA-COMP:11604"/>
        <dbReference type="ChEBI" id="CHEBI:15378"/>
        <dbReference type="ChEBI" id="CHEBI:29999"/>
        <dbReference type="ChEBI" id="CHEBI:30616"/>
        <dbReference type="ChEBI" id="CHEBI:83421"/>
        <dbReference type="ChEBI" id="CHEBI:456216"/>
        <dbReference type="EC" id="2.7.11.1"/>
    </reaction>
</comment>
<dbReference type="PANTHER" id="PTHR24348">
    <property type="entry name" value="SERINE/THREONINE-PROTEIN KINASE UNC-51-RELATED"/>
    <property type="match status" value="1"/>
</dbReference>
<feature type="domain" description="Protein kinase" evidence="17">
    <location>
        <begin position="9"/>
        <end position="265"/>
    </location>
</feature>
<keyword evidence="8 15" id="KW-0547">Nucleotide-binding</keyword>
<feature type="compositionally biased region" description="Polar residues" evidence="16">
    <location>
        <begin position="1091"/>
        <end position="1103"/>
    </location>
</feature>
<evidence type="ECO:0000256" key="16">
    <source>
        <dbReference type="SAM" id="MobiDB-lite"/>
    </source>
</evidence>
<protein>
    <recommendedName>
        <fullName evidence="3">Serine/threonine-protein kinase ULK3</fullName>
        <ecNumber evidence="2">2.7.11.1</ecNumber>
    </recommendedName>
    <alternativeName>
        <fullName evidence="12">Unc-51-like kinase 3</fullName>
    </alternativeName>
</protein>
<keyword evidence="11" id="KW-0072">Autophagy</keyword>
<dbReference type="GO" id="GO:0005776">
    <property type="term" value="C:autophagosome"/>
    <property type="evidence" value="ECO:0007669"/>
    <property type="project" value="TreeGrafter"/>
</dbReference>
<dbReference type="InterPro" id="IPR007330">
    <property type="entry name" value="MIT_dom"/>
</dbReference>
<evidence type="ECO:0000256" key="12">
    <source>
        <dbReference type="ARBA" id="ARBA00032242"/>
    </source>
</evidence>
<comment type="subcellular location">
    <subcellularLocation>
        <location evidence="1">Cytoplasm</location>
    </subcellularLocation>
</comment>
<dbReference type="GO" id="GO:0010506">
    <property type="term" value="P:regulation of autophagy"/>
    <property type="evidence" value="ECO:0007669"/>
    <property type="project" value="InterPro"/>
</dbReference>
<keyword evidence="19" id="KW-1185">Reference proteome</keyword>
<dbReference type="Gene3D" id="1.10.510.10">
    <property type="entry name" value="Transferase(Phosphotransferase) domain 1"/>
    <property type="match status" value="1"/>
</dbReference>
<evidence type="ECO:0000256" key="9">
    <source>
        <dbReference type="ARBA" id="ARBA00022777"/>
    </source>
</evidence>
<dbReference type="GO" id="GO:0034727">
    <property type="term" value="P:piecemeal microautophagy of the nucleus"/>
    <property type="evidence" value="ECO:0007669"/>
    <property type="project" value="TreeGrafter"/>
</dbReference>
<evidence type="ECO:0000256" key="15">
    <source>
        <dbReference type="PROSITE-ProRule" id="PRU10141"/>
    </source>
</evidence>
<dbReference type="OrthoDB" id="6497308at2759"/>
<keyword evidence="7" id="KW-0677">Repeat</keyword>
<evidence type="ECO:0000256" key="10">
    <source>
        <dbReference type="ARBA" id="ARBA00022840"/>
    </source>
</evidence>
<gene>
    <name evidence="18" type="ORF">TSAR_014663</name>
</gene>
<dbReference type="PROSITE" id="PS50011">
    <property type="entry name" value="PROTEIN_KINASE_DOM"/>
    <property type="match status" value="1"/>
</dbReference>
<evidence type="ECO:0000259" key="17">
    <source>
        <dbReference type="PROSITE" id="PS50011"/>
    </source>
</evidence>
<dbReference type="Proteomes" id="UP000215335">
    <property type="component" value="Unassembled WGS sequence"/>
</dbReference>
<evidence type="ECO:0000313" key="18">
    <source>
        <dbReference type="EMBL" id="OXU24608.1"/>
    </source>
</evidence>
<keyword evidence="10 15" id="KW-0067">ATP-binding</keyword>
<dbReference type="PANTHER" id="PTHR24348:SF65">
    <property type="entry name" value="SERINE_THREONINE-PROTEIN KINASE ULK3"/>
    <property type="match status" value="1"/>
</dbReference>
<evidence type="ECO:0000256" key="5">
    <source>
        <dbReference type="ARBA" id="ARBA00022527"/>
    </source>
</evidence>
<accession>A0A232F2B0</accession>
<dbReference type="GO" id="GO:0061709">
    <property type="term" value="P:reticulophagy"/>
    <property type="evidence" value="ECO:0007669"/>
    <property type="project" value="TreeGrafter"/>
</dbReference>
<dbReference type="InterPro" id="IPR000719">
    <property type="entry name" value="Prot_kinase_dom"/>
</dbReference>
<keyword evidence="4" id="KW-0963">Cytoplasm</keyword>
<dbReference type="GO" id="GO:0042594">
    <property type="term" value="P:response to starvation"/>
    <property type="evidence" value="ECO:0007669"/>
    <property type="project" value="TreeGrafter"/>
</dbReference>
<feature type="region of interest" description="Disordered" evidence="16">
    <location>
        <begin position="1091"/>
        <end position="1117"/>
    </location>
</feature>
<organism evidence="18 19">
    <name type="scientific">Trichomalopsis sarcophagae</name>
    <dbReference type="NCBI Taxonomy" id="543379"/>
    <lineage>
        <taxon>Eukaryota</taxon>
        <taxon>Metazoa</taxon>
        <taxon>Ecdysozoa</taxon>
        <taxon>Arthropoda</taxon>
        <taxon>Hexapoda</taxon>
        <taxon>Insecta</taxon>
        <taxon>Pterygota</taxon>
        <taxon>Neoptera</taxon>
        <taxon>Endopterygota</taxon>
        <taxon>Hymenoptera</taxon>
        <taxon>Apocrita</taxon>
        <taxon>Proctotrupomorpha</taxon>
        <taxon>Chalcidoidea</taxon>
        <taxon>Pteromalidae</taxon>
        <taxon>Pteromalinae</taxon>
        <taxon>Trichomalopsis</taxon>
    </lineage>
</organism>
<evidence type="ECO:0000256" key="8">
    <source>
        <dbReference type="ARBA" id="ARBA00022741"/>
    </source>
</evidence>
<sequence>MSLPSVKDYTLLEKIGAGSYSTVYKAFKRDGSREVVAIKCVDKSTLSKSAIDNLITEINLLKILKHEHIVEMRDFFWDDGHIYIVMEYCDGGDLSNFIKRKHKLAEHVCRKFLQQLALALRYLRNHNVCHMDLKPQNLLLIKRPALVLKVGDFGFAQYLSSSETKFSIRGSPLYMAPEILLRHKYDARVDLWSVGVIMYECLFGKAPYSSNSFPELAEKIKDMRPIELPKGCHISGECKDLLLRLLRHDPNERLTFDEFFAHDFLDLEHAPTRENLDKAVALVHEAVKSDADGCRREAYHLYCEALRYFIPILTSTLSKSTTGMSAALEIGESAEQYLAEGNYELALEKFQSCLKVLVPLLGALNKVAVKQERPDEAEIRELAAKMVEAHKAKMGTAAAQAAAAAAVIPRSPGCNQNLSGLLGYLNNVRRPTPETTMVKPAPEGKAPLDDESQRGRFGWTSFGDNHIPYIFRASEKYCAVRILESKLLNKYLSYLHSDIYSCTCIRSYYITEAESKLLNEINLKHCENQFGREQFTCKDLVVRLADAKEFYTFLDVCYTKLTAGSSQNVVVGHKPDKCGFIRINKESVVPYTIKAGLKYVPLFYFEGETENLKLKAEKLEGWDLSYLKFCCKVQGIRNELFASETCSVISLNDIKSYFPPGTGFEDYWPSKVMDSQLLVNCKGSGSGGGWTKQPPTPPVVKQAVQQNNVSKNSINARGASLQNMLPRNSLPTATLQRVNQRPVVTTHPVHSSPTAVSSVRTNQVSQPMMNAVQAATVNGWSGLVGGQPTFPTPLVSQANSIIRMSAANLNMHNQLSSATKTYTQQSSRSRGSSGTSQQYPVYPNTTMQTAVPPPLIRATAHSSQPNLGVSTTYTTPSLGVPNPVTASTYPQMLGLSAEQVQALMPPQTSAASMMTHPQRHTPPILNTSHAGHTIHTSQNTSHTSHAKYPPPLIPVNGSSNNNRDARGRKPLIPIVETHPSINCHVQPYQVQKALVEDKLVPCINFKPYVYSELLMTLPDFVAQYFPACDVDDCRQVLTDVLMVELYQGNRLQMEMLMKNGKCSSLMEELPLIQVRSIMKYMPQLKYMLNNRNMGMPTTPQPAHSSEEHPAKKRQRTS</sequence>
<dbReference type="EC" id="2.7.11.1" evidence="2"/>
<dbReference type="SUPFAM" id="SSF116846">
    <property type="entry name" value="MIT domain"/>
    <property type="match status" value="1"/>
</dbReference>
<dbReference type="SMART" id="SM00220">
    <property type="entry name" value="S_TKc"/>
    <property type="match status" value="1"/>
</dbReference>
<dbReference type="GO" id="GO:0005524">
    <property type="term" value="F:ATP binding"/>
    <property type="evidence" value="ECO:0007669"/>
    <property type="project" value="UniProtKB-UniRule"/>
</dbReference>
<dbReference type="Pfam" id="PF04212">
    <property type="entry name" value="MIT"/>
    <property type="match status" value="1"/>
</dbReference>